<keyword evidence="2" id="KW-0560">Oxidoreductase</keyword>
<dbReference type="PANTHER" id="PTHR37811:SF2">
    <property type="entry name" value="ABM DOMAIN-CONTAINING PROTEIN"/>
    <property type="match status" value="1"/>
</dbReference>
<organism evidence="2">
    <name type="scientific">uncultured Sulfurovum sp</name>
    <dbReference type="NCBI Taxonomy" id="269237"/>
    <lineage>
        <taxon>Bacteria</taxon>
        <taxon>Pseudomonadati</taxon>
        <taxon>Campylobacterota</taxon>
        <taxon>Epsilonproteobacteria</taxon>
        <taxon>Campylobacterales</taxon>
        <taxon>Sulfurovaceae</taxon>
        <taxon>Sulfurovum</taxon>
        <taxon>environmental samples</taxon>
    </lineage>
</organism>
<dbReference type="EMBL" id="CACVAR010000365">
    <property type="protein sequence ID" value="CAA6824141.1"/>
    <property type="molecule type" value="Genomic_DNA"/>
</dbReference>
<dbReference type="PANTHER" id="PTHR37811">
    <property type="entry name" value="BLL5343 PROTEIN"/>
    <property type="match status" value="1"/>
</dbReference>
<dbReference type="InterPro" id="IPR052936">
    <property type="entry name" value="Jasmonate_Hydroxylase-like"/>
</dbReference>
<evidence type="ECO:0000259" key="1">
    <source>
        <dbReference type="PROSITE" id="PS51725"/>
    </source>
</evidence>
<dbReference type="Gene3D" id="3.30.70.100">
    <property type="match status" value="1"/>
</dbReference>
<name>A0A6S6TMR3_9BACT</name>
<dbReference type="InterPro" id="IPR007138">
    <property type="entry name" value="ABM_dom"/>
</dbReference>
<dbReference type="InterPro" id="IPR011008">
    <property type="entry name" value="Dimeric_a/b-barrel"/>
</dbReference>
<dbReference type="PROSITE" id="PS51725">
    <property type="entry name" value="ABM"/>
    <property type="match status" value="1"/>
</dbReference>
<dbReference type="SUPFAM" id="SSF54909">
    <property type="entry name" value="Dimeric alpha+beta barrel"/>
    <property type="match status" value="1"/>
</dbReference>
<gene>
    <name evidence="2" type="ORF">HELGO_WM24104</name>
</gene>
<dbReference type="GO" id="GO:0004497">
    <property type="term" value="F:monooxygenase activity"/>
    <property type="evidence" value="ECO:0007669"/>
    <property type="project" value="UniProtKB-KW"/>
</dbReference>
<proteinExistence type="predicted"/>
<dbReference type="AlphaFoldDB" id="A0A6S6TMR3"/>
<dbReference type="Pfam" id="PF03992">
    <property type="entry name" value="ABM"/>
    <property type="match status" value="1"/>
</dbReference>
<protein>
    <submittedName>
        <fullName evidence="2">Antibiotic biosynthesis monooxygenase</fullName>
    </submittedName>
</protein>
<reference evidence="2" key="1">
    <citation type="submission" date="2020-01" db="EMBL/GenBank/DDBJ databases">
        <authorList>
            <person name="Meier V. D."/>
            <person name="Meier V D."/>
        </authorList>
    </citation>
    <scope>NUCLEOTIDE SEQUENCE</scope>
    <source>
        <strain evidence="2">HLG_WM_MAG_03</strain>
    </source>
</reference>
<feature type="domain" description="ABM" evidence="1">
    <location>
        <begin position="14"/>
        <end position="102"/>
    </location>
</feature>
<keyword evidence="2" id="KW-0503">Monooxygenase</keyword>
<sequence length="117" mass="13596">MKDSKIVKKGDKMYSVIFEVEIEEGQQEAYLSIAAKLKEQLVEMPGFISIERFESLVNEGKLVSLSFWEDEKSLIHWRNNLDHLAAQTEGRASIFKDYRIRIAKVERDYTMGSSTFQ</sequence>
<accession>A0A6S6TMR3</accession>
<evidence type="ECO:0000313" key="2">
    <source>
        <dbReference type="EMBL" id="CAA6824141.1"/>
    </source>
</evidence>